<dbReference type="EMBL" id="JAACNH010000004">
    <property type="protein sequence ID" value="KAG8444466.1"/>
    <property type="molecule type" value="Genomic_DNA"/>
</dbReference>
<dbReference type="GO" id="GO:0005783">
    <property type="term" value="C:endoplasmic reticulum"/>
    <property type="evidence" value="ECO:0007669"/>
    <property type="project" value="TreeGrafter"/>
</dbReference>
<dbReference type="GO" id="GO:0008475">
    <property type="term" value="F:procollagen-lysine 5-dioxygenase activity"/>
    <property type="evidence" value="ECO:0007669"/>
    <property type="project" value="TreeGrafter"/>
</dbReference>
<keyword evidence="2" id="KW-1185">Reference proteome</keyword>
<feature type="non-terminal residue" evidence="1">
    <location>
        <position position="139"/>
    </location>
</feature>
<dbReference type="OrthoDB" id="69177at2759"/>
<dbReference type="AlphaFoldDB" id="A0A8T2JPU1"/>
<proteinExistence type="predicted"/>
<dbReference type="PANTHER" id="PTHR10730">
    <property type="entry name" value="PROCOLLAGEN-LYSINE,2-OXOGLUTARATE 5-DIOXYGENASE/GLYCOSYLTRANSFERASE 25 FAMILY MEMBER"/>
    <property type="match status" value="1"/>
</dbReference>
<protein>
    <submittedName>
        <fullName evidence="1">Uncharacterized protein</fullName>
    </submittedName>
</protein>
<organism evidence="1 2">
    <name type="scientific">Hymenochirus boettgeri</name>
    <name type="common">Congo dwarf clawed frog</name>
    <dbReference type="NCBI Taxonomy" id="247094"/>
    <lineage>
        <taxon>Eukaryota</taxon>
        <taxon>Metazoa</taxon>
        <taxon>Chordata</taxon>
        <taxon>Craniata</taxon>
        <taxon>Vertebrata</taxon>
        <taxon>Euteleostomi</taxon>
        <taxon>Amphibia</taxon>
        <taxon>Batrachia</taxon>
        <taxon>Anura</taxon>
        <taxon>Pipoidea</taxon>
        <taxon>Pipidae</taxon>
        <taxon>Pipinae</taxon>
        <taxon>Hymenochirus</taxon>
    </lineage>
</organism>
<gene>
    <name evidence="1" type="ORF">GDO86_009587</name>
</gene>
<evidence type="ECO:0000313" key="1">
    <source>
        <dbReference type="EMBL" id="KAG8444466.1"/>
    </source>
</evidence>
<dbReference type="GO" id="GO:0033823">
    <property type="term" value="F:procollagen glucosyltransferase activity"/>
    <property type="evidence" value="ECO:0007669"/>
    <property type="project" value="TreeGrafter"/>
</dbReference>
<sequence length="139" mass="16323">MPHIRRRGYCLWCIIPLYTGCGDCMCCVYPMILDLMTVVRFVYIHILRTDDCMAGVWNVPYISQSYLIKGETLRKELSNKNIFTVGQMDPDMAFCKSVRDKSIFLHISNRDEFGRLISTSKYNLTRLHNDLWQIFENPV</sequence>
<dbReference type="InterPro" id="IPR050757">
    <property type="entry name" value="Collagen_mod_GT25"/>
</dbReference>
<reference evidence="1" key="1">
    <citation type="thesis" date="2020" institute="ProQuest LLC" country="789 East Eisenhower Parkway, Ann Arbor, MI, USA">
        <title>Comparative Genomics and Chromosome Evolution.</title>
        <authorList>
            <person name="Mudd A.B."/>
        </authorList>
    </citation>
    <scope>NUCLEOTIDE SEQUENCE</scope>
    <source>
        <strain evidence="1">Female2</strain>
        <tissue evidence="1">Blood</tissue>
    </source>
</reference>
<dbReference type="PANTHER" id="PTHR10730:SF7">
    <property type="entry name" value="MULTIFUNCTIONAL PROCOLLAGEN LYSINE HYDROXYLASE AND GLYCOSYLTRANSFERASE LH3"/>
    <property type="match status" value="1"/>
</dbReference>
<dbReference type="Proteomes" id="UP000812440">
    <property type="component" value="Chromosome 5"/>
</dbReference>
<accession>A0A8T2JPU1</accession>
<evidence type="ECO:0000313" key="2">
    <source>
        <dbReference type="Proteomes" id="UP000812440"/>
    </source>
</evidence>
<comment type="caution">
    <text evidence="1">The sequence shown here is derived from an EMBL/GenBank/DDBJ whole genome shotgun (WGS) entry which is preliminary data.</text>
</comment>
<name>A0A8T2JPU1_9PIPI</name>